<dbReference type="InterPro" id="IPR027417">
    <property type="entry name" value="P-loop_NTPase"/>
</dbReference>
<dbReference type="Pfam" id="PF03029">
    <property type="entry name" value="ATP_bind_1"/>
    <property type="match status" value="1"/>
</dbReference>
<keyword evidence="3" id="KW-0378">Hydrolase</keyword>
<name>A0A370DHL5_9GAMM</name>
<dbReference type="Gene3D" id="3.40.50.300">
    <property type="entry name" value="P-loop containing nucleotide triphosphate hydrolases"/>
    <property type="match status" value="1"/>
</dbReference>
<sequence>MDNYKILFAGPVSAGKTTAITSVCTTPPLTTEAQATDISRDSKTTTTVAMDYGTMQLPGIKTLHLYGTPGETRFDFMWDILSKGSTGLVLLIDNTHPDPFSELHFFLRAFKKFTKKSRIAIGITKTDICITPRINDYQAQLRNVLPNIPVFSVDARNQIDVALLIEALVVSLDLEFAA</sequence>
<evidence type="ECO:0000256" key="4">
    <source>
        <dbReference type="ARBA" id="ARBA00023134"/>
    </source>
</evidence>
<dbReference type="CDD" id="cd00882">
    <property type="entry name" value="Ras_like_GTPase"/>
    <property type="match status" value="1"/>
</dbReference>
<reference evidence="5 6" key="1">
    <citation type="journal article" date="2018" name="ISME J.">
        <title>Endosymbiont genomes yield clues of tubeworm success.</title>
        <authorList>
            <person name="Li Y."/>
            <person name="Liles M.R."/>
            <person name="Halanych K.M."/>
        </authorList>
    </citation>
    <scope>NUCLEOTIDE SEQUENCE [LARGE SCALE GENOMIC DNA]</scope>
    <source>
        <strain evidence="5">A1462</strain>
    </source>
</reference>
<protein>
    <submittedName>
        <fullName evidence="5">GTP-binding protein</fullName>
    </submittedName>
</protein>
<accession>A0A370DHL5</accession>
<dbReference type="InterPro" id="IPR004130">
    <property type="entry name" value="Gpn"/>
</dbReference>
<evidence type="ECO:0000256" key="3">
    <source>
        <dbReference type="ARBA" id="ARBA00022801"/>
    </source>
</evidence>
<evidence type="ECO:0000256" key="2">
    <source>
        <dbReference type="ARBA" id="ARBA00022741"/>
    </source>
</evidence>
<keyword evidence="2" id="KW-0547">Nucleotide-binding</keyword>
<dbReference type="InterPro" id="IPR052705">
    <property type="entry name" value="Gliding_Motility_GTPase"/>
</dbReference>
<keyword evidence="4" id="KW-0342">GTP-binding</keyword>
<evidence type="ECO:0000313" key="6">
    <source>
        <dbReference type="Proteomes" id="UP000254771"/>
    </source>
</evidence>
<keyword evidence="6" id="KW-1185">Reference proteome</keyword>
<dbReference type="AlphaFoldDB" id="A0A370DHL5"/>
<dbReference type="GO" id="GO:0016787">
    <property type="term" value="F:hydrolase activity"/>
    <property type="evidence" value="ECO:0007669"/>
    <property type="project" value="UniProtKB-KW"/>
</dbReference>
<comment type="similarity">
    <text evidence="1">Belongs to the GPN-loop GTPase family.</text>
</comment>
<gene>
    <name evidence="5" type="ORF">DIZ78_12390</name>
</gene>
<dbReference type="PANTHER" id="PTHR42708:SF1">
    <property type="entry name" value="GLIDING MOTILITY PROTEIN MGLA"/>
    <property type="match status" value="1"/>
</dbReference>
<evidence type="ECO:0000256" key="1">
    <source>
        <dbReference type="ARBA" id="ARBA00005290"/>
    </source>
</evidence>
<proteinExistence type="inferred from homology"/>
<dbReference type="EMBL" id="QFXE01000015">
    <property type="protein sequence ID" value="RDH84333.1"/>
    <property type="molecule type" value="Genomic_DNA"/>
</dbReference>
<evidence type="ECO:0000313" key="5">
    <source>
        <dbReference type="EMBL" id="RDH84333.1"/>
    </source>
</evidence>
<dbReference type="Proteomes" id="UP000254771">
    <property type="component" value="Unassembled WGS sequence"/>
</dbReference>
<dbReference type="SUPFAM" id="SSF52540">
    <property type="entry name" value="P-loop containing nucleoside triphosphate hydrolases"/>
    <property type="match status" value="1"/>
</dbReference>
<dbReference type="PANTHER" id="PTHR42708">
    <property type="entry name" value="ATP/GTP-BINDING PROTEIN-RELATED"/>
    <property type="match status" value="1"/>
</dbReference>
<organism evidence="5 6">
    <name type="scientific">endosymbiont of Escarpia spicata</name>
    <dbReference type="NCBI Taxonomy" id="2200908"/>
    <lineage>
        <taxon>Bacteria</taxon>
        <taxon>Pseudomonadati</taxon>
        <taxon>Pseudomonadota</taxon>
        <taxon>Gammaproteobacteria</taxon>
        <taxon>sulfur-oxidizing symbionts</taxon>
    </lineage>
</organism>
<dbReference type="GO" id="GO:0005525">
    <property type="term" value="F:GTP binding"/>
    <property type="evidence" value="ECO:0007669"/>
    <property type="project" value="UniProtKB-KW"/>
</dbReference>
<comment type="caution">
    <text evidence="5">The sequence shown here is derived from an EMBL/GenBank/DDBJ whole genome shotgun (WGS) entry which is preliminary data.</text>
</comment>